<dbReference type="Gene3D" id="3.60.21.10">
    <property type="match status" value="1"/>
</dbReference>
<protein>
    <submittedName>
        <fullName evidence="3">Metallophosphoesterase family protein</fullName>
    </submittedName>
</protein>
<feature type="domain" description="Calcineurin-like phosphoesterase" evidence="2">
    <location>
        <begin position="5"/>
        <end position="194"/>
    </location>
</feature>
<dbReference type="EMBL" id="CP042305">
    <property type="protein sequence ID" value="QDZ16608.1"/>
    <property type="molecule type" value="Genomic_DNA"/>
</dbReference>
<dbReference type="InterPro" id="IPR011152">
    <property type="entry name" value="Pesterase_MJ0912"/>
</dbReference>
<proteinExistence type="inferred from homology"/>
<dbReference type="PIRSF" id="PIRSF000883">
    <property type="entry name" value="Pesterase_MJ0912"/>
    <property type="match status" value="1"/>
</dbReference>
<accession>A0A5B8M7B4</accession>
<dbReference type="Pfam" id="PF12850">
    <property type="entry name" value="Metallophos_2"/>
    <property type="match status" value="1"/>
</dbReference>
<dbReference type="SUPFAM" id="SSF56300">
    <property type="entry name" value="Metallo-dependent phosphatases"/>
    <property type="match status" value="1"/>
</dbReference>
<dbReference type="KEGG" id="huw:FPZ11_01290"/>
<dbReference type="GO" id="GO:0016791">
    <property type="term" value="F:phosphatase activity"/>
    <property type="evidence" value="ECO:0007669"/>
    <property type="project" value="TreeGrafter"/>
</dbReference>
<evidence type="ECO:0000313" key="4">
    <source>
        <dbReference type="Proteomes" id="UP000320216"/>
    </source>
</evidence>
<evidence type="ECO:0000259" key="2">
    <source>
        <dbReference type="Pfam" id="PF12850"/>
    </source>
</evidence>
<dbReference type="PANTHER" id="PTHR42850:SF2">
    <property type="entry name" value="BLL5683 PROTEIN"/>
    <property type="match status" value="1"/>
</dbReference>
<dbReference type="PANTHER" id="PTHR42850">
    <property type="entry name" value="METALLOPHOSPHOESTERASE"/>
    <property type="match status" value="1"/>
</dbReference>
<dbReference type="AlphaFoldDB" id="A0A5B8M7B4"/>
<organism evidence="3 4">
    <name type="scientific">Humibacter ginsenosidimutans</name>
    <dbReference type="NCBI Taxonomy" id="2599293"/>
    <lineage>
        <taxon>Bacteria</taxon>
        <taxon>Bacillati</taxon>
        <taxon>Actinomycetota</taxon>
        <taxon>Actinomycetes</taxon>
        <taxon>Micrococcales</taxon>
        <taxon>Microbacteriaceae</taxon>
        <taxon>Humibacter</taxon>
    </lineage>
</organism>
<keyword evidence="4" id="KW-1185">Reference proteome</keyword>
<dbReference type="GO" id="GO:0005737">
    <property type="term" value="C:cytoplasm"/>
    <property type="evidence" value="ECO:0007669"/>
    <property type="project" value="TreeGrafter"/>
</dbReference>
<dbReference type="CDD" id="cd00838">
    <property type="entry name" value="MPP_superfamily"/>
    <property type="match status" value="1"/>
</dbReference>
<name>A0A5B8M7B4_9MICO</name>
<dbReference type="InterPro" id="IPR050126">
    <property type="entry name" value="Ap4A_hydrolase"/>
</dbReference>
<gene>
    <name evidence="3" type="ORF">FPZ11_01290</name>
</gene>
<reference evidence="3 4" key="1">
    <citation type="submission" date="2019-07" db="EMBL/GenBank/DDBJ databases">
        <title>Full genome sequence of Humibacter sp. WJ7-1.</title>
        <authorList>
            <person name="Im W.-T."/>
        </authorList>
    </citation>
    <scope>NUCLEOTIDE SEQUENCE [LARGE SCALE GENOMIC DNA]</scope>
    <source>
        <strain evidence="3 4">WJ7-1</strain>
    </source>
</reference>
<sequence length="247" mass="26561">MSVAQVAVLSDVHGNLTAFEAVLADISARGIDTIYSLGDVAGKGPRGSQAVQLARERCAVNVRGNWDELLASDRVDDPVGAWWRDELTVEDRRWLGSLPASYDLAFGGSAFRLFHASAASVFTRVFEQHSPAEFEGMFANTQLTGPGPLPTVVCYGDIHGAYVKTVADRTLVNVGSVGNPLDETTACYVVLTASRTARPEAPTVEFVRVAYDREAEVAIAMASGMPEAEAYAIELRTAVYRGFQTPD</sequence>
<dbReference type="InterPro" id="IPR024654">
    <property type="entry name" value="Calcineurin-like_PHP_lpxH"/>
</dbReference>
<dbReference type="Proteomes" id="UP000320216">
    <property type="component" value="Chromosome"/>
</dbReference>
<evidence type="ECO:0000256" key="1">
    <source>
        <dbReference type="ARBA" id="ARBA00008950"/>
    </source>
</evidence>
<comment type="similarity">
    <text evidence="1">Belongs to the metallophosphoesterase superfamily. YfcE family.</text>
</comment>
<dbReference type="InterPro" id="IPR029052">
    <property type="entry name" value="Metallo-depent_PP-like"/>
</dbReference>
<evidence type="ECO:0000313" key="3">
    <source>
        <dbReference type="EMBL" id="QDZ16608.1"/>
    </source>
</evidence>
<dbReference type="OrthoDB" id="9813918at2"/>